<sequence>MRIKRGKTTRAKHKKIKKALKGFIKSRRASVKHGREALIKKWSRQYEGRRKRKRDLRALWIIRLNAAAREEGLTYSRFISGLKKKKIELDRKILAEIAVRHPGVFKKIVSTLDK</sequence>
<evidence type="ECO:0000256" key="8">
    <source>
        <dbReference type="RuleBase" id="RU000560"/>
    </source>
</evidence>
<dbReference type="AlphaFoldDB" id="A0A554LHK7"/>
<name>A0A554LHK7_9BACT</name>
<reference evidence="9 10" key="1">
    <citation type="submission" date="2017-07" db="EMBL/GenBank/DDBJ databases">
        <title>Mechanisms for carbon and nitrogen cycling indicate functional differentiation within the Candidate Phyla Radiation.</title>
        <authorList>
            <person name="Danczak R.E."/>
            <person name="Johnston M.D."/>
            <person name="Kenah C."/>
            <person name="Slattery M."/>
            <person name="Wrighton K.C."/>
            <person name="Wilkins M.J."/>
        </authorList>
    </citation>
    <scope>NUCLEOTIDE SEQUENCE [LARGE SCALE GENOMIC DNA]</scope>
    <source>
        <strain evidence="9">Licking1014_96</strain>
    </source>
</reference>
<dbReference type="Gene3D" id="6.10.160.10">
    <property type="match status" value="1"/>
</dbReference>
<dbReference type="EMBL" id="VMGH01000001">
    <property type="protein sequence ID" value="TSC92335.1"/>
    <property type="molecule type" value="Genomic_DNA"/>
</dbReference>
<organism evidence="9 10">
    <name type="scientific">Candidatus Berkelbacteria bacterium Licking1014_96</name>
    <dbReference type="NCBI Taxonomy" id="2017149"/>
    <lineage>
        <taxon>Bacteria</taxon>
        <taxon>Candidatus Berkelbacteria</taxon>
    </lineage>
</organism>
<dbReference type="GO" id="GO:0006412">
    <property type="term" value="P:translation"/>
    <property type="evidence" value="ECO:0007669"/>
    <property type="project" value="InterPro"/>
</dbReference>
<proteinExistence type="inferred from homology"/>
<evidence type="ECO:0000256" key="6">
    <source>
        <dbReference type="ARBA" id="ARBA00035172"/>
    </source>
</evidence>
<dbReference type="Proteomes" id="UP000318296">
    <property type="component" value="Unassembled WGS sequence"/>
</dbReference>
<comment type="caution">
    <text evidence="9">The sequence shown here is derived from an EMBL/GenBank/DDBJ whole genome shotgun (WGS) entry which is preliminary data.</text>
</comment>
<evidence type="ECO:0000256" key="2">
    <source>
        <dbReference type="ARBA" id="ARBA00022730"/>
    </source>
</evidence>
<comment type="function">
    <text evidence="7 8">Binds directly to 23S ribosomal RNA and is necessary for the in vitro assembly process of the 50S ribosomal subunit. It is not involved in the protein synthesizing functions of that subunit.</text>
</comment>
<dbReference type="CDD" id="cd07026">
    <property type="entry name" value="Ribosomal_L20"/>
    <property type="match status" value="1"/>
</dbReference>
<dbReference type="PROSITE" id="PS00937">
    <property type="entry name" value="RIBOSOMAL_L20"/>
    <property type="match status" value="1"/>
</dbReference>
<dbReference type="Gene3D" id="1.10.1900.20">
    <property type="entry name" value="Ribosomal protein L20"/>
    <property type="match status" value="1"/>
</dbReference>
<accession>A0A554LHK7</accession>
<evidence type="ECO:0000256" key="7">
    <source>
        <dbReference type="HAMAP-Rule" id="MF_00382"/>
    </source>
</evidence>
<dbReference type="SUPFAM" id="SSF74731">
    <property type="entry name" value="Ribosomal protein L20"/>
    <property type="match status" value="1"/>
</dbReference>
<dbReference type="InterPro" id="IPR005813">
    <property type="entry name" value="Ribosomal_bL20"/>
</dbReference>
<dbReference type="Pfam" id="PF00453">
    <property type="entry name" value="Ribosomal_L20"/>
    <property type="match status" value="1"/>
</dbReference>
<dbReference type="InterPro" id="IPR049946">
    <property type="entry name" value="RIBOSOMAL_L20_CS"/>
</dbReference>
<dbReference type="PRINTS" id="PR00062">
    <property type="entry name" value="RIBOSOMALL20"/>
</dbReference>
<dbReference type="NCBIfam" id="TIGR01032">
    <property type="entry name" value="rplT_bact"/>
    <property type="match status" value="1"/>
</dbReference>
<dbReference type="GO" id="GO:0000027">
    <property type="term" value="P:ribosomal large subunit assembly"/>
    <property type="evidence" value="ECO:0007669"/>
    <property type="project" value="UniProtKB-UniRule"/>
</dbReference>
<dbReference type="HAMAP" id="MF_00382">
    <property type="entry name" value="Ribosomal_bL20"/>
    <property type="match status" value="1"/>
</dbReference>
<evidence type="ECO:0000256" key="4">
    <source>
        <dbReference type="ARBA" id="ARBA00022980"/>
    </source>
</evidence>
<evidence type="ECO:0000313" key="10">
    <source>
        <dbReference type="Proteomes" id="UP000318296"/>
    </source>
</evidence>
<evidence type="ECO:0000256" key="1">
    <source>
        <dbReference type="ARBA" id="ARBA00007698"/>
    </source>
</evidence>
<keyword evidence="2 7" id="KW-0699">rRNA-binding</keyword>
<keyword evidence="5 7" id="KW-0687">Ribonucleoprotein</keyword>
<evidence type="ECO:0000256" key="3">
    <source>
        <dbReference type="ARBA" id="ARBA00022884"/>
    </source>
</evidence>
<protein>
    <recommendedName>
        <fullName evidence="6 7">Large ribosomal subunit protein bL20</fullName>
    </recommendedName>
</protein>
<keyword evidence="3 7" id="KW-0694">RNA-binding</keyword>
<dbReference type="FunFam" id="1.10.1900.20:FF:000001">
    <property type="entry name" value="50S ribosomal protein L20"/>
    <property type="match status" value="1"/>
</dbReference>
<keyword evidence="4 7" id="KW-0689">Ribosomal protein</keyword>
<evidence type="ECO:0000313" key="9">
    <source>
        <dbReference type="EMBL" id="TSC92335.1"/>
    </source>
</evidence>
<dbReference type="GO" id="GO:1990904">
    <property type="term" value="C:ribonucleoprotein complex"/>
    <property type="evidence" value="ECO:0007669"/>
    <property type="project" value="UniProtKB-KW"/>
</dbReference>
<gene>
    <name evidence="7" type="primary">rplT</name>
    <name evidence="9" type="ORF">CEN92_3</name>
</gene>
<evidence type="ECO:0000256" key="5">
    <source>
        <dbReference type="ARBA" id="ARBA00023274"/>
    </source>
</evidence>
<dbReference type="InterPro" id="IPR035566">
    <property type="entry name" value="Ribosomal_protein_bL20_C"/>
</dbReference>
<dbReference type="GO" id="GO:0005840">
    <property type="term" value="C:ribosome"/>
    <property type="evidence" value="ECO:0007669"/>
    <property type="project" value="UniProtKB-KW"/>
</dbReference>
<dbReference type="PANTHER" id="PTHR10986">
    <property type="entry name" value="39S RIBOSOMAL PROTEIN L20"/>
    <property type="match status" value="1"/>
</dbReference>
<comment type="similarity">
    <text evidence="1 7 8">Belongs to the bacterial ribosomal protein bL20 family.</text>
</comment>
<dbReference type="GO" id="GO:0019843">
    <property type="term" value="F:rRNA binding"/>
    <property type="evidence" value="ECO:0007669"/>
    <property type="project" value="UniProtKB-UniRule"/>
</dbReference>
<dbReference type="GO" id="GO:0003735">
    <property type="term" value="F:structural constituent of ribosome"/>
    <property type="evidence" value="ECO:0007669"/>
    <property type="project" value="InterPro"/>
</dbReference>